<feature type="transmembrane region" description="Helical" evidence="2">
    <location>
        <begin position="18"/>
        <end position="39"/>
    </location>
</feature>
<feature type="compositionally biased region" description="Low complexity" evidence="1">
    <location>
        <begin position="218"/>
        <end position="229"/>
    </location>
</feature>
<feature type="transmembrane region" description="Helical" evidence="2">
    <location>
        <begin position="73"/>
        <end position="97"/>
    </location>
</feature>
<reference evidence="3" key="1">
    <citation type="submission" date="2021-06" db="EMBL/GenBank/DDBJ databases">
        <authorList>
            <person name="Kallberg Y."/>
            <person name="Tangrot J."/>
            <person name="Rosling A."/>
        </authorList>
    </citation>
    <scope>NUCLEOTIDE SEQUENCE</scope>
    <source>
        <strain evidence="3">CL551</strain>
    </source>
</reference>
<protein>
    <submittedName>
        <fullName evidence="3">16454_t:CDS:1</fullName>
    </submittedName>
</protein>
<dbReference type="OrthoDB" id="2399477at2759"/>
<keyword evidence="2" id="KW-0812">Transmembrane</keyword>
<feature type="region of interest" description="Disordered" evidence="1">
    <location>
        <begin position="216"/>
        <end position="275"/>
    </location>
</feature>
<comment type="caution">
    <text evidence="3">The sequence shown here is derived from an EMBL/GenBank/DDBJ whole genome shotgun (WGS) entry which is preliminary data.</text>
</comment>
<keyword evidence="2" id="KW-0472">Membrane</keyword>
<evidence type="ECO:0000256" key="1">
    <source>
        <dbReference type="SAM" id="MobiDB-lite"/>
    </source>
</evidence>
<keyword evidence="2" id="KW-1133">Transmembrane helix</keyword>
<dbReference type="Proteomes" id="UP000789342">
    <property type="component" value="Unassembled WGS sequence"/>
</dbReference>
<dbReference type="AlphaFoldDB" id="A0A9N9AKF0"/>
<sequence>MAYEDTDKLEIPITKVQWGLRGAQVFFAFLSMCCIAAVIAFDNKVMYITPIVGIPFVYLKYGKFKSMARALRVVRIEFVLTAIWCVILTLMSMALSIEVGLRNCDPSSESFNNYTSGPDNSTFVNGLPSTCRTERAGNAFGWFAVGAWLVSLGLLAHEWYSNRRQPLPKHDAEVTMHTNSTRSSLEVPVTEVQYNSHHQEPVMQNIIPQPEQSAYVDYPQPQQPEYQHPGMPPPPQHGSPAIYPAGMPIPLQQQQPSGGSGPGGVNFPQPHHYQQ</sequence>
<accession>A0A9N9AKF0</accession>
<evidence type="ECO:0000313" key="3">
    <source>
        <dbReference type="EMBL" id="CAG8533476.1"/>
    </source>
</evidence>
<dbReference type="EMBL" id="CAJVPV010002704">
    <property type="protein sequence ID" value="CAG8533476.1"/>
    <property type="molecule type" value="Genomic_DNA"/>
</dbReference>
<evidence type="ECO:0000256" key="2">
    <source>
        <dbReference type="SAM" id="Phobius"/>
    </source>
</evidence>
<feature type="transmembrane region" description="Helical" evidence="2">
    <location>
        <begin position="139"/>
        <end position="160"/>
    </location>
</feature>
<evidence type="ECO:0000313" key="4">
    <source>
        <dbReference type="Proteomes" id="UP000789342"/>
    </source>
</evidence>
<feature type="transmembrane region" description="Helical" evidence="2">
    <location>
        <begin position="45"/>
        <end position="61"/>
    </location>
</feature>
<keyword evidence="4" id="KW-1185">Reference proteome</keyword>
<organism evidence="3 4">
    <name type="scientific">Acaulospora morrowiae</name>
    <dbReference type="NCBI Taxonomy" id="94023"/>
    <lineage>
        <taxon>Eukaryota</taxon>
        <taxon>Fungi</taxon>
        <taxon>Fungi incertae sedis</taxon>
        <taxon>Mucoromycota</taxon>
        <taxon>Glomeromycotina</taxon>
        <taxon>Glomeromycetes</taxon>
        <taxon>Diversisporales</taxon>
        <taxon>Acaulosporaceae</taxon>
        <taxon>Acaulospora</taxon>
    </lineage>
</organism>
<proteinExistence type="predicted"/>
<name>A0A9N9AKF0_9GLOM</name>
<gene>
    <name evidence="3" type="ORF">AMORRO_LOCUS4785</name>
</gene>